<keyword evidence="1" id="KW-0732">Signal</keyword>
<accession>A0A1H3GN63</accession>
<dbReference type="AlphaFoldDB" id="A0A1H3GN63"/>
<dbReference type="EMBL" id="FNNJ01000015">
    <property type="protein sequence ID" value="SDY04557.1"/>
    <property type="molecule type" value="Genomic_DNA"/>
</dbReference>
<evidence type="ECO:0000256" key="1">
    <source>
        <dbReference type="SAM" id="SignalP"/>
    </source>
</evidence>
<dbReference type="OrthoDB" id="1190088at2"/>
<reference evidence="2 3" key="1">
    <citation type="submission" date="2016-10" db="EMBL/GenBank/DDBJ databases">
        <authorList>
            <person name="de Groot N.N."/>
        </authorList>
    </citation>
    <scope>NUCLEOTIDE SEQUENCE [LARGE SCALE GENOMIC DNA]</scope>
    <source>
        <strain evidence="2 3">DSM 24956</strain>
    </source>
</reference>
<name>A0A1H3GN63_9FLAO</name>
<sequence length="151" mass="17032">MKKKSFKSILYLVLFGLITFQLNAQISDDNTYIINKYFQNTTSEINNTSLLNTNKSVATSSKTVNSDLNILQYGNFNYVNIKASGNKLNSSQVGNNNSYEFLTYYGRNDLNIDVQQIGNSNSVQVYGENSLINNMSIVQKSNFKTITIINH</sequence>
<feature type="signal peptide" evidence="1">
    <location>
        <begin position="1"/>
        <end position="24"/>
    </location>
</feature>
<keyword evidence="3" id="KW-1185">Reference proteome</keyword>
<dbReference type="Proteomes" id="UP000199595">
    <property type="component" value="Unassembled WGS sequence"/>
</dbReference>
<organism evidence="2 3">
    <name type="scientific">Lutibacter oricola</name>
    <dbReference type="NCBI Taxonomy" id="762486"/>
    <lineage>
        <taxon>Bacteria</taxon>
        <taxon>Pseudomonadati</taxon>
        <taxon>Bacteroidota</taxon>
        <taxon>Flavobacteriia</taxon>
        <taxon>Flavobacteriales</taxon>
        <taxon>Flavobacteriaceae</taxon>
        <taxon>Lutibacter</taxon>
    </lineage>
</organism>
<feature type="chain" id="PRO_5011479092" description="Curlin associated repeat-containing protein" evidence="1">
    <location>
        <begin position="25"/>
        <end position="151"/>
    </location>
</feature>
<gene>
    <name evidence="2" type="ORF">SAMN05444411_11511</name>
</gene>
<protein>
    <recommendedName>
        <fullName evidence="4">Curlin associated repeat-containing protein</fullName>
    </recommendedName>
</protein>
<proteinExistence type="predicted"/>
<dbReference type="RefSeq" id="WP_090126373.1">
    <property type="nucleotide sequence ID" value="NZ_FNNJ01000015.1"/>
</dbReference>
<dbReference type="STRING" id="762486.SAMN05444411_11511"/>
<evidence type="ECO:0000313" key="2">
    <source>
        <dbReference type="EMBL" id="SDY04557.1"/>
    </source>
</evidence>
<evidence type="ECO:0000313" key="3">
    <source>
        <dbReference type="Proteomes" id="UP000199595"/>
    </source>
</evidence>
<evidence type="ECO:0008006" key="4">
    <source>
        <dbReference type="Google" id="ProtNLM"/>
    </source>
</evidence>